<gene>
    <name evidence="3" type="ORF">Pfl04_44670</name>
</gene>
<evidence type="ECO:0008006" key="5">
    <source>
        <dbReference type="Google" id="ProtNLM"/>
    </source>
</evidence>
<sequence>MNADLRLRAMKIATPVAAVAAVVLLSACSSAGPAYRVLESPSPVPRPSVSASEGSTPMASAPSADPQQPMDLAGGPTTLTGTVSTAGGCAILDTGAQRWALLGDKAGQLRDGSRVTVRGRPGAVPAGCGVDRALQVVLVS</sequence>
<dbReference type="PROSITE" id="PS51257">
    <property type="entry name" value="PROKAR_LIPOPROTEIN"/>
    <property type="match status" value="1"/>
</dbReference>
<organism evidence="3 4">
    <name type="scientific">Planosporangium flavigriseum</name>
    <dbReference type="NCBI Taxonomy" id="373681"/>
    <lineage>
        <taxon>Bacteria</taxon>
        <taxon>Bacillati</taxon>
        <taxon>Actinomycetota</taxon>
        <taxon>Actinomycetes</taxon>
        <taxon>Micromonosporales</taxon>
        <taxon>Micromonosporaceae</taxon>
        <taxon>Planosporangium</taxon>
    </lineage>
</organism>
<dbReference type="EMBL" id="BONU01000043">
    <property type="protein sequence ID" value="GIG76063.1"/>
    <property type="molecule type" value="Genomic_DNA"/>
</dbReference>
<feature type="chain" id="PRO_5038370470" description="DUF5666 domain-containing protein" evidence="2">
    <location>
        <begin position="32"/>
        <end position="140"/>
    </location>
</feature>
<evidence type="ECO:0000313" key="3">
    <source>
        <dbReference type="EMBL" id="GIG76063.1"/>
    </source>
</evidence>
<keyword evidence="4" id="KW-1185">Reference proteome</keyword>
<name>A0A8J3LSY4_9ACTN</name>
<feature type="region of interest" description="Disordered" evidence="1">
    <location>
        <begin position="36"/>
        <end position="79"/>
    </location>
</feature>
<dbReference type="Proteomes" id="UP000653674">
    <property type="component" value="Unassembled WGS sequence"/>
</dbReference>
<accession>A0A8J3LSY4</accession>
<evidence type="ECO:0000256" key="1">
    <source>
        <dbReference type="SAM" id="MobiDB-lite"/>
    </source>
</evidence>
<comment type="caution">
    <text evidence="3">The sequence shown here is derived from an EMBL/GenBank/DDBJ whole genome shotgun (WGS) entry which is preliminary data.</text>
</comment>
<protein>
    <recommendedName>
        <fullName evidence="5">DUF5666 domain-containing protein</fullName>
    </recommendedName>
</protein>
<proteinExistence type="predicted"/>
<dbReference type="AlphaFoldDB" id="A0A8J3LSY4"/>
<reference evidence="3" key="1">
    <citation type="submission" date="2021-01" db="EMBL/GenBank/DDBJ databases">
        <title>Whole genome shotgun sequence of Planosporangium flavigriseum NBRC 105377.</title>
        <authorList>
            <person name="Komaki H."/>
            <person name="Tamura T."/>
        </authorList>
    </citation>
    <scope>NUCLEOTIDE SEQUENCE</scope>
    <source>
        <strain evidence="3">NBRC 105377</strain>
    </source>
</reference>
<evidence type="ECO:0000313" key="4">
    <source>
        <dbReference type="Proteomes" id="UP000653674"/>
    </source>
</evidence>
<evidence type="ECO:0000256" key="2">
    <source>
        <dbReference type="SAM" id="SignalP"/>
    </source>
</evidence>
<keyword evidence="2" id="KW-0732">Signal</keyword>
<feature type="signal peptide" evidence="2">
    <location>
        <begin position="1"/>
        <end position="31"/>
    </location>
</feature>